<dbReference type="PANTHER" id="PTHR12526:SF630">
    <property type="entry name" value="GLYCOSYLTRANSFERASE"/>
    <property type="match status" value="1"/>
</dbReference>
<protein>
    <submittedName>
        <fullName evidence="2">Glycosyltransferase involved in cell wall biosynthesis</fullName>
    </submittedName>
</protein>
<keyword evidence="3" id="KW-1185">Reference proteome</keyword>
<reference evidence="2 3" key="1">
    <citation type="submission" date="2023-07" db="EMBL/GenBank/DDBJ databases">
        <title>Genomic Encyclopedia of Type Strains, Phase IV (KMG-IV): sequencing the most valuable type-strain genomes for metagenomic binning, comparative biology and taxonomic classification.</title>
        <authorList>
            <person name="Goeker M."/>
        </authorList>
    </citation>
    <scope>NUCLEOTIDE SEQUENCE [LARGE SCALE GENOMIC DNA]</scope>
    <source>
        <strain evidence="2 3">DSM 2457</strain>
    </source>
</reference>
<evidence type="ECO:0000313" key="3">
    <source>
        <dbReference type="Proteomes" id="UP001224682"/>
    </source>
</evidence>
<feature type="domain" description="Glycosyltransferase subfamily 4-like N-terminal" evidence="1">
    <location>
        <begin position="32"/>
        <end position="182"/>
    </location>
</feature>
<dbReference type="EMBL" id="JAUSUI010000008">
    <property type="protein sequence ID" value="MDQ0304640.1"/>
    <property type="molecule type" value="Genomic_DNA"/>
</dbReference>
<gene>
    <name evidence="2" type="ORF">J2S75_003685</name>
</gene>
<dbReference type="Pfam" id="PF13692">
    <property type="entry name" value="Glyco_trans_1_4"/>
    <property type="match status" value="1"/>
</dbReference>
<name>A0ABU0BFM8_9HYPH</name>
<dbReference type="PANTHER" id="PTHR12526">
    <property type="entry name" value="GLYCOSYLTRANSFERASE"/>
    <property type="match status" value="1"/>
</dbReference>
<dbReference type="RefSeq" id="WP_307022008.1">
    <property type="nucleotide sequence ID" value="NZ_JAUSUI010000008.1"/>
</dbReference>
<dbReference type="Gene3D" id="3.40.50.2000">
    <property type="entry name" value="Glycogen Phosphorylase B"/>
    <property type="match status" value="2"/>
</dbReference>
<evidence type="ECO:0000313" key="2">
    <source>
        <dbReference type="EMBL" id="MDQ0304640.1"/>
    </source>
</evidence>
<dbReference type="Proteomes" id="UP001224682">
    <property type="component" value="Unassembled WGS sequence"/>
</dbReference>
<sequence>MKMSSGRFEMIKVIYVVGHLRTGGPILQIAYVIANLDRRLFTPVVIVTSAVGETTIIERWLERAGVEVVRVKAGRLTSVFKAMPTLMRMARKEKYFVLHPYGLRSDIISWMSRLRPRLGNVRSHTRQNFKLTFGTVVGSIVSTVYLRLLDRADIVVACSDAVRDDLKKDGIESVVIHNAIDMKVYNYINGADRGCDIEVDNGKLKRYITVSSRIPGKNTEFLVEQFARSPEWERSLTVIGWIDPKLIEKYRWASNVTFIGHTPTPSVAIANAHYFISASLHEGMPNAALEALSFGRPVILSNISAHTELLSLAGSEVGCTFSWNRASLEGALNDIESRNYNDLRTQCLRSARTQFDPLEMSLKYQELYRTLAKWRG</sequence>
<dbReference type="Pfam" id="PF13439">
    <property type="entry name" value="Glyco_transf_4"/>
    <property type="match status" value="1"/>
</dbReference>
<accession>A0ABU0BFM8</accession>
<organism evidence="2 3">
    <name type="scientific">Ancylobacter polymorphus</name>
    <dbReference type="NCBI Taxonomy" id="223390"/>
    <lineage>
        <taxon>Bacteria</taxon>
        <taxon>Pseudomonadati</taxon>
        <taxon>Pseudomonadota</taxon>
        <taxon>Alphaproteobacteria</taxon>
        <taxon>Hyphomicrobiales</taxon>
        <taxon>Xanthobacteraceae</taxon>
        <taxon>Ancylobacter</taxon>
    </lineage>
</organism>
<evidence type="ECO:0000259" key="1">
    <source>
        <dbReference type="Pfam" id="PF13439"/>
    </source>
</evidence>
<dbReference type="InterPro" id="IPR028098">
    <property type="entry name" value="Glyco_trans_4-like_N"/>
</dbReference>
<dbReference type="SUPFAM" id="SSF53756">
    <property type="entry name" value="UDP-Glycosyltransferase/glycogen phosphorylase"/>
    <property type="match status" value="1"/>
</dbReference>
<proteinExistence type="predicted"/>
<comment type="caution">
    <text evidence="2">The sequence shown here is derived from an EMBL/GenBank/DDBJ whole genome shotgun (WGS) entry which is preliminary data.</text>
</comment>